<evidence type="ECO:0000313" key="2">
    <source>
        <dbReference type="Proteomes" id="UP001159427"/>
    </source>
</evidence>
<evidence type="ECO:0000313" key="1">
    <source>
        <dbReference type="EMBL" id="CAH3152807.1"/>
    </source>
</evidence>
<name>A0ABN8PXN1_9CNID</name>
<accession>A0ABN8PXN1</accession>
<proteinExistence type="predicted"/>
<dbReference type="EMBL" id="CALNXI010001043">
    <property type="protein sequence ID" value="CAH3152807.1"/>
    <property type="molecule type" value="Genomic_DNA"/>
</dbReference>
<gene>
    <name evidence="1" type="ORF">PEVE_00000895</name>
</gene>
<organism evidence="1 2">
    <name type="scientific">Porites evermanni</name>
    <dbReference type="NCBI Taxonomy" id="104178"/>
    <lineage>
        <taxon>Eukaryota</taxon>
        <taxon>Metazoa</taxon>
        <taxon>Cnidaria</taxon>
        <taxon>Anthozoa</taxon>
        <taxon>Hexacorallia</taxon>
        <taxon>Scleractinia</taxon>
        <taxon>Fungiina</taxon>
        <taxon>Poritidae</taxon>
        <taxon>Porites</taxon>
    </lineage>
</organism>
<comment type="caution">
    <text evidence="1">The sequence shown here is derived from an EMBL/GenBank/DDBJ whole genome shotgun (WGS) entry which is preliminary data.</text>
</comment>
<reference evidence="1 2" key="1">
    <citation type="submission" date="2022-05" db="EMBL/GenBank/DDBJ databases">
        <authorList>
            <consortium name="Genoscope - CEA"/>
            <person name="William W."/>
        </authorList>
    </citation>
    <scope>NUCLEOTIDE SEQUENCE [LARGE SCALE GENOMIC DNA]</scope>
</reference>
<protein>
    <submittedName>
        <fullName evidence="1">Uncharacterized protein</fullName>
    </submittedName>
</protein>
<sequence>MQEMLKEEIGAIGKEHDLEINCIPNNMEKYVAFMLGKHLVFMDRFQGTLPVSHSGHDEHDEYRGTILYDGQNSDDNF</sequence>
<dbReference type="Proteomes" id="UP001159427">
    <property type="component" value="Unassembled WGS sequence"/>
</dbReference>
<keyword evidence="2" id="KW-1185">Reference proteome</keyword>